<evidence type="ECO:0000313" key="1">
    <source>
        <dbReference type="EMBL" id="RXI79278.1"/>
    </source>
</evidence>
<comment type="caution">
    <text evidence="1">The sequence shown here is derived from an EMBL/GenBank/DDBJ whole genome shotgun (WGS) entry which is preliminary data.</text>
</comment>
<evidence type="ECO:0000313" key="2">
    <source>
        <dbReference type="Proteomes" id="UP000290602"/>
    </source>
</evidence>
<gene>
    <name evidence="1" type="ORF">DXH47_04350</name>
</gene>
<organism evidence="1 2">
    <name type="scientific">Levilactobacillus suantsaii</name>
    <dbReference type="NCBI Taxonomy" id="2292255"/>
    <lineage>
        <taxon>Bacteria</taxon>
        <taxon>Bacillati</taxon>
        <taxon>Bacillota</taxon>
        <taxon>Bacilli</taxon>
        <taxon>Lactobacillales</taxon>
        <taxon>Lactobacillaceae</taxon>
        <taxon>Levilactobacillus</taxon>
    </lineage>
</organism>
<dbReference type="EMBL" id="QXIL01000005">
    <property type="protein sequence ID" value="RXI79278.1"/>
    <property type="molecule type" value="Genomic_DNA"/>
</dbReference>
<proteinExistence type="predicted"/>
<dbReference type="Proteomes" id="UP000290602">
    <property type="component" value="Unassembled WGS sequence"/>
</dbReference>
<accession>A0A4Q0VIL7</accession>
<dbReference type="AlphaFoldDB" id="A0A4Q0VIL7"/>
<keyword evidence="2" id="KW-1185">Reference proteome</keyword>
<dbReference type="RefSeq" id="WP_129031911.1">
    <property type="nucleotide sequence ID" value="NZ_CP059603.1"/>
</dbReference>
<sequence length="309" mass="35605">MDSLQFQRALLAFHNQQWSQASAAFTTLYQAHQTAELNRYLALSLYRDEQFLAAEQIAAENDAAYLVDQSWFDHRLMIALKNQQFIFARQWCALPQAQAWRAQGLAQVQVAEQTSRQTLAATQRVIAKQFYHLGDTTLNEQRHRIARAHQLPLAEFLRGVRYLLIDPFLHPLLRSTLLEDLYLLQIDETVKLQWLDDQQYDVQTAQLRGVTDNSAAQAAIRYLTAEFAQTNPSLVANVRQTLNLQLMLVYPFAERVFTAPEAWVDYLVGRPAQTPLSTTAENQLLTWQKRLGEHLQTLFLAINHEKPEN</sequence>
<evidence type="ECO:0008006" key="3">
    <source>
        <dbReference type="Google" id="ProtNLM"/>
    </source>
</evidence>
<name>A0A4Q0VIL7_9LACO</name>
<reference evidence="1 2" key="1">
    <citation type="submission" date="2018-08" db="EMBL/GenBank/DDBJ databases">
        <title>Lactobacillus suantsai sp. nov., isolated from traditional fermented suan-tsai in Taiwan.</title>
        <authorList>
            <person name="Huang C.-H."/>
        </authorList>
    </citation>
    <scope>NUCLEOTIDE SEQUENCE [LARGE SCALE GENOMIC DNA]</scope>
    <source>
        <strain evidence="1 2">BCRC 12945</strain>
    </source>
</reference>
<dbReference type="OrthoDB" id="1655898at2"/>
<protein>
    <recommendedName>
        <fullName evidence="3">TPR repeat-containing protein</fullName>
    </recommendedName>
</protein>